<gene>
    <name evidence="3" type="primary">LOC109474123</name>
</gene>
<dbReference type="KEGG" id="bbel:109474123"/>
<dbReference type="PANTHER" id="PTHR47510:SF3">
    <property type="entry name" value="ENDO_EXONUCLEASE_PHOSPHATASE DOMAIN-CONTAINING PROTEIN"/>
    <property type="match status" value="1"/>
</dbReference>
<reference evidence="3" key="1">
    <citation type="submission" date="2025-08" db="UniProtKB">
        <authorList>
            <consortium name="RefSeq"/>
        </authorList>
    </citation>
    <scope>IDENTIFICATION</scope>
    <source>
        <tissue evidence="3">Gonad</tissue>
    </source>
</reference>
<dbReference type="PANTHER" id="PTHR47510">
    <property type="entry name" value="REVERSE TRANSCRIPTASE DOMAIN-CONTAINING PROTEIN"/>
    <property type="match status" value="1"/>
</dbReference>
<organism evidence="2 3">
    <name type="scientific">Branchiostoma belcheri</name>
    <name type="common">Amphioxus</name>
    <dbReference type="NCBI Taxonomy" id="7741"/>
    <lineage>
        <taxon>Eukaryota</taxon>
        <taxon>Metazoa</taxon>
        <taxon>Chordata</taxon>
        <taxon>Cephalochordata</taxon>
        <taxon>Leptocardii</taxon>
        <taxon>Amphioxiformes</taxon>
        <taxon>Branchiostomatidae</taxon>
        <taxon>Branchiostoma</taxon>
    </lineage>
</organism>
<evidence type="ECO:0000313" key="2">
    <source>
        <dbReference type="Proteomes" id="UP000515135"/>
    </source>
</evidence>
<dbReference type="PROSITE" id="PS50878">
    <property type="entry name" value="RT_POL"/>
    <property type="match status" value="1"/>
</dbReference>
<dbReference type="SUPFAM" id="SSF56672">
    <property type="entry name" value="DNA/RNA polymerases"/>
    <property type="match status" value="1"/>
</dbReference>
<dbReference type="Proteomes" id="UP000515135">
    <property type="component" value="Unplaced"/>
</dbReference>
<dbReference type="AlphaFoldDB" id="A0A6P4Z017"/>
<dbReference type="Gene3D" id="3.60.10.10">
    <property type="entry name" value="Endonuclease/exonuclease/phosphatase"/>
    <property type="match status" value="1"/>
</dbReference>
<dbReference type="GeneID" id="109474123"/>
<dbReference type="GO" id="GO:0003824">
    <property type="term" value="F:catalytic activity"/>
    <property type="evidence" value="ECO:0007669"/>
    <property type="project" value="InterPro"/>
</dbReference>
<accession>A0A6P4Z017</accession>
<dbReference type="InterPro" id="IPR043502">
    <property type="entry name" value="DNA/RNA_pol_sf"/>
</dbReference>
<dbReference type="InterPro" id="IPR000477">
    <property type="entry name" value="RT_dom"/>
</dbReference>
<evidence type="ECO:0000259" key="1">
    <source>
        <dbReference type="PROSITE" id="PS50878"/>
    </source>
</evidence>
<evidence type="ECO:0000313" key="3">
    <source>
        <dbReference type="RefSeq" id="XP_019629893.1"/>
    </source>
</evidence>
<dbReference type="Pfam" id="PF00078">
    <property type="entry name" value="RVT_1"/>
    <property type="match status" value="1"/>
</dbReference>
<name>A0A6P4Z017_BRABE</name>
<dbReference type="SUPFAM" id="SSF56219">
    <property type="entry name" value="DNase I-like"/>
    <property type="match status" value="1"/>
</dbReference>
<dbReference type="OrthoDB" id="10037236at2759"/>
<dbReference type="InterPro" id="IPR005135">
    <property type="entry name" value="Endo/exonuclease/phosphatase"/>
</dbReference>
<proteinExistence type="predicted"/>
<dbReference type="CDD" id="cd01650">
    <property type="entry name" value="RT_nLTR_like"/>
    <property type="match status" value="1"/>
</dbReference>
<keyword evidence="2" id="KW-1185">Reference proteome</keyword>
<feature type="domain" description="Reverse transcriptase" evidence="1">
    <location>
        <begin position="499"/>
        <end position="749"/>
    </location>
</feature>
<sequence>MATRKLLLYTADFMRSLKNSNPSPPIPDAKSLLCNYGLLRGHSRPRGKKAGTNFIRKIETVTGTSSNLIRSRANLLPVSRGNVKAVKRVNNNNPSCTYSVPTFLLHNPSSLVNKLDEFQSVLLNNNIDIAAIAETWFTQSTPSQLQSVDGYNVYSKCRSSRMGGGVAIYIRDNIPSSSITDINVPDHLECLWVSVRPYRLPRNYSSIALCCLYSPPQSPYAEELIDHLTTTTDHLRTRHPHIGLALLGDFNHLNIRDVLLDRDLSRVVQSHTRVNATLDLIISNMKSFYQTPEILPPIGLSDHFCILWQPRSKLKNNLCTKHVTRPIREPNLSAFAHYTAAEELSIRVLDNTDEVLQKHSSTGNQESKKKKQFYNINVDNNINSNPKSWHHKIKVMCNTTKKACHIQVPGIDHNNYSAIANAINVKIASISQSLPPLDTSTLPAFLPAHPIPTIQVWDAYTKLKSTNCNKSPGPGGVPALILKKFACEISGPFCELMNSSFREGIVPHQWKEANVIPLPKTSPPDINELRPIFLTAQLAKHCERFAAHWIMQDISTKLDPRQFGCRKNRSTTHALISMLDFLYKSSSVPNTISTLITYDFSKAFDLVDHTTAVKCLIDLGVRPSLLPWICSFMSNRRQRVRYHGQISDWQHLSCGGAQGTILGPIIFLALINSALRELSNRWKYVDGMNLTQVRFLHQQCSLQTSLDNLSTWVREHKMKMNSRKCKALHICFARTPPTPEPLLIDGQTLETVVHIKVLGVTIQSDLKWDIQVDYMISASNRKLFLLRRLKRFGVTTQDLTTVYIVYVRPTMEYAAPVWHPALTCTQSARLERQQKRACRIILGTEYTDYTSALSTLNLDSLAERRTHLCLTFAKKLLNSEFSDWLPPSRKQISGRNTRSANKLDIPICRTARHKNSAIPYMTNLLNKHFN</sequence>
<dbReference type="RefSeq" id="XP_019629893.1">
    <property type="nucleotide sequence ID" value="XM_019774334.1"/>
</dbReference>
<dbReference type="Pfam" id="PF03372">
    <property type="entry name" value="Exo_endo_phos"/>
    <property type="match status" value="1"/>
</dbReference>
<dbReference type="InterPro" id="IPR036691">
    <property type="entry name" value="Endo/exonu/phosph_ase_sf"/>
</dbReference>
<protein>
    <submittedName>
        <fullName evidence="3">Uncharacterized protein LOC109474123</fullName>
    </submittedName>
</protein>